<gene>
    <name evidence="1" type="ORF">MRB53_004625</name>
</gene>
<dbReference type="Proteomes" id="UP001234297">
    <property type="component" value="Chromosome 2"/>
</dbReference>
<accession>A0ACC2MB40</accession>
<sequence>MENELPGLLAITLKSGGDLEEETKDRFVSVSVFTQELETEDDWSRSGVHCFSLEKTNLAEFFVAAVRCHRRRQQKLPLSPSSGYRNQKEEGDLLEPSPSPVDITAVGARRRPLSSRAVPWPDPKEKAAGCCLRLWL</sequence>
<evidence type="ECO:0000313" key="1">
    <source>
        <dbReference type="EMBL" id="KAJ8642877.1"/>
    </source>
</evidence>
<organism evidence="1 2">
    <name type="scientific">Persea americana</name>
    <name type="common">Avocado</name>
    <dbReference type="NCBI Taxonomy" id="3435"/>
    <lineage>
        <taxon>Eukaryota</taxon>
        <taxon>Viridiplantae</taxon>
        <taxon>Streptophyta</taxon>
        <taxon>Embryophyta</taxon>
        <taxon>Tracheophyta</taxon>
        <taxon>Spermatophyta</taxon>
        <taxon>Magnoliopsida</taxon>
        <taxon>Magnoliidae</taxon>
        <taxon>Laurales</taxon>
        <taxon>Lauraceae</taxon>
        <taxon>Persea</taxon>
    </lineage>
</organism>
<proteinExistence type="predicted"/>
<evidence type="ECO:0000313" key="2">
    <source>
        <dbReference type="Proteomes" id="UP001234297"/>
    </source>
</evidence>
<reference evidence="1 2" key="1">
    <citation type="journal article" date="2022" name="Hortic Res">
        <title>A haplotype resolved chromosomal level avocado genome allows analysis of novel avocado genes.</title>
        <authorList>
            <person name="Nath O."/>
            <person name="Fletcher S.J."/>
            <person name="Hayward A."/>
            <person name="Shaw L.M."/>
            <person name="Masouleh A.K."/>
            <person name="Furtado A."/>
            <person name="Henry R.J."/>
            <person name="Mitter N."/>
        </authorList>
    </citation>
    <scope>NUCLEOTIDE SEQUENCE [LARGE SCALE GENOMIC DNA]</scope>
    <source>
        <strain evidence="2">cv. Hass</strain>
    </source>
</reference>
<dbReference type="EMBL" id="CM056810">
    <property type="protein sequence ID" value="KAJ8642877.1"/>
    <property type="molecule type" value="Genomic_DNA"/>
</dbReference>
<name>A0ACC2MB40_PERAE</name>
<keyword evidence="2" id="KW-1185">Reference proteome</keyword>
<comment type="caution">
    <text evidence="1">The sequence shown here is derived from an EMBL/GenBank/DDBJ whole genome shotgun (WGS) entry which is preliminary data.</text>
</comment>
<protein>
    <submittedName>
        <fullName evidence="1">Uncharacterized protein</fullName>
    </submittedName>
</protein>